<protein>
    <submittedName>
        <fullName evidence="2">Uncharacterized protein</fullName>
    </submittedName>
</protein>
<dbReference type="AlphaFoldDB" id="A0AAV7VYF5"/>
<reference evidence="2" key="1">
    <citation type="journal article" date="2022" name="bioRxiv">
        <title>Sequencing and chromosome-scale assembly of the giantPleurodeles waltlgenome.</title>
        <authorList>
            <person name="Brown T."/>
            <person name="Elewa A."/>
            <person name="Iarovenko S."/>
            <person name="Subramanian E."/>
            <person name="Araus A.J."/>
            <person name="Petzold A."/>
            <person name="Susuki M."/>
            <person name="Suzuki K.-i.T."/>
            <person name="Hayashi T."/>
            <person name="Toyoda A."/>
            <person name="Oliveira C."/>
            <person name="Osipova E."/>
            <person name="Leigh N.D."/>
            <person name="Simon A."/>
            <person name="Yun M.H."/>
        </authorList>
    </citation>
    <scope>NUCLEOTIDE SEQUENCE</scope>
    <source>
        <strain evidence="2">20211129_DDA</strain>
        <tissue evidence="2">Liver</tissue>
    </source>
</reference>
<dbReference type="Proteomes" id="UP001066276">
    <property type="component" value="Chromosome 1_2"/>
</dbReference>
<accession>A0AAV7VYF5</accession>
<feature type="region of interest" description="Disordered" evidence="1">
    <location>
        <begin position="1"/>
        <end position="36"/>
    </location>
</feature>
<comment type="caution">
    <text evidence="2">The sequence shown here is derived from an EMBL/GenBank/DDBJ whole genome shotgun (WGS) entry which is preliminary data.</text>
</comment>
<evidence type="ECO:0000313" key="2">
    <source>
        <dbReference type="EMBL" id="KAJ1205406.1"/>
    </source>
</evidence>
<evidence type="ECO:0000256" key="1">
    <source>
        <dbReference type="SAM" id="MobiDB-lite"/>
    </source>
</evidence>
<evidence type="ECO:0000313" key="3">
    <source>
        <dbReference type="Proteomes" id="UP001066276"/>
    </source>
</evidence>
<gene>
    <name evidence="2" type="ORF">NDU88_000841</name>
</gene>
<keyword evidence="3" id="KW-1185">Reference proteome</keyword>
<sequence>MPRLGVPRLRRETPALAASAPPESDPEEDNREGRPLKGVWLTHAACKEGEFEGAEKERGERREVVAGGTEDVRAKTQALLTVPQQTNKISHHVADAGTFLPSCPLPRFVWERRGSGVGGERDN</sequence>
<name>A0AAV7VYF5_PLEWA</name>
<feature type="region of interest" description="Disordered" evidence="1">
    <location>
        <begin position="50"/>
        <end position="69"/>
    </location>
</feature>
<proteinExistence type="predicted"/>
<dbReference type="EMBL" id="JANPWB010000002">
    <property type="protein sequence ID" value="KAJ1205406.1"/>
    <property type="molecule type" value="Genomic_DNA"/>
</dbReference>
<organism evidence="2 3">
    <name type="scientific">Pleurodeles waltl</name>
    <name type="common">Iberian ribbed newt</name>
    <dbReference type="NCBI Taxonomy" id="8319"/>
    <lineage>
        <taxon>Eukaryota</taxon>
        <taxon>Metazoa</taxon>
        <taxon>Chordata</taxon>
        <taxon>Craniata</taxon>
        <taxon>Vertebrata</taxon>
        <taxon>Euteleostomi</taxon>
        <taxon>Amphibia</taxon>
        <taxon>Batrachia</taxon>
        <taxon>Caudata</taxon>
        <taxon>Salamandroidea</taxon>
        <taxon>Salamandridae</taxon>
        <taxon>Pleurodelinae</taxon>
        <taxon>Pleurodeles</taxon>
    </lineage>
</organism>